<keyword evidence="2" id="KW-1185">Reference proteome</keyword>
<reference evidence="1 2" key="1">
    <citation type="submission" date="2021-10" db="EMBL/GenBank/DDBJ databases">
        <authorList>
            <person name="Koch H."/>
        </authorList>
    </citation>
    <scope>NUCLEOTIDE SEQUENCE [LARGE SCALE GENOMIC DNA]</scope>
    <source>
        <strain evidence="1">6680</strain>
    </source>
</reference>
<protein>
    <submittedName>
        <fullName evidence="1">Uncharacterized protein</fullName>
    </submittedName>
</protein>
<organism evidence="1 2">
    <name type="scientific">Candidatus Nitrotoga arctica</name>
    <dbReference type="NCBI Taxonomy" id="453162"/>
    <lineage>
        <taxon>Bacteria</taxon>
        <taxon>Pseudomonadati</taxon>
        <taxon>Pseudomonadota</taxon>
        <taxon>Betaproteobacteria</taxon>
        <taxon>Nitrosomonadales</taxon>
        <taxon>Gallionellaceae</taxon>
        <taxon>Candidatus Nitrotoga</taxon>
    </lineage>
</organism>
<evidence type="ECO:0000313" key="1">
    <source>
        <dbReference type="EMBL" id="CAG9933704.1"/>
    </source>
</evidence>
<evidence type="ECO:0000313" key="2">
    <source>
        <dbReference type="Proteomes" id="UP000839052"/>
    </source>
</evidence>
<dbReference type="Proteomes" id="UP000839052">
    <property type="component" value="Chromosome"/>
</dbReference>
<dbReference type="EMBL" id="OU912926">
    <property type="protein sequence ID" value="CAG9933704.1"/>
    <property type="molecule type" value="Genomic_DNA"/>
</dbReference>
<name>A0ABN8APH6_9PROT</name>
<proteinExistence type="predicted"/>
<accession>A0ABN8APH6</accession>
<gene>
    <name evidence="1" type="ORF">NTG6680_2455</name>
</gene>
<sequence length="42" mass="4416">MGTTKGEAKLVPKPQQLNVAVTGRYAALSRTVRLTAESVAAM</sequence>